<evidence type="ECO:0000313" key="3">
    <source>
        <dbReference type="Proteomes" id="UP001298593"/>
    </source>
</evidence>
<dbReference type="Pfam" id="PF00934">
    <property type="entry name" value="PE"/>
    <property type="match status" value="1"/>
</dbReference>
<dbReference type="EMBL" id="JAYJJU010000003">
    <property type="protein sequence ID" value="MEB3030838.1"/>
    <property type="molecule type" value="Genomic_DNA"/>
</dbReference>
<reference evidence="2 3" key="1">
    <citation type="submission" date="2023-12" db="EMBL/GenBank/DDBJ databases">
        <title>Description of new species of Mycobacterium terrae complex isolated from sewage at the Sao Paulo Zoological Park Foundation in Brazil.</title>
        <authorList>
            <person name="Romagnoli C.L."/>
            <person name="Conceicao E.C."/>
            <person name="Machado E."/>
            <person name="Barreto L.B.P.F."/>
            <person name="Sharma A."/>
            <person name="Silva N.M."/>
            <person name="Marques L.E."/>
            <person name="Juliana M.A."/>
            <person name="Lourenco M.C.S."/>
            <person name="Digiampietri L.A."/>
            <person name="Suffys P.N."/>
            <person name="Viana-Niero C."/>
        </authorList>
    </citation>
    <scope>NUCLEOTIDE SEQUENCE [LARGE SCALE GENOMIC DNA]</scope>
    <source>
        <strain evidence="2 3">MYC340</strain>
    </source>
</reference>
<dbReference type="SUPFAM" id="SSF140459">
    <property type="entry name" value="PE/PPE dimer-like"/>
    <property type="match status" value="1"/>
</dbReference>
<feature type="domain" description="PE" evidence="1">
    <location>
        <begin position="4"/>
        <end position="94"/>
    </location>
</feature>
<proteinExistence type="predicted"/>
<keyword evidence="3" id="KW-1185">Reference proteome</keyword>
<evidence type="ECO:0000259" key="1">
    <source>
        <dbReference type="Pfam" id="PF00934"/>
    </source>
</evidence>
<organism evidence="2 3">
    <name type="scientific">[Mycobacterium] nativiensis</name>
    <dbReference type="NCBI Taxonomy" id="2855503"/>
    <lineage>
        <taxon>Bacteria</taxon>
        <taxon>Bacillati</taxon>
        <taxon>Actinomycetota</taxon>
        <taxon>Actinomycetes</taxon>
        <taxon>Mycobacteriales</taxon>
        <taxon>Mycobacteriaceae</taxon>
        <taxon>Mycolicibacter</taxon>
    </lineage>
</organism>
<gene>
    <name evidence="2" type="ORF">KV113_04640</name>
</gene>
<dbReference type="Proteomes" id="UP001298593">
    <property type="component" value="Unassembled WGS sequence"/>
</dbReference>
<comment type="caution">
    <text evidence="2">The sequence shown here is derived from an EMBL/GenBank/DDBJ whole genome shotgun (WGS) entry which is preliminary data.</text>
</comment>
<accession>A0ABU5XSB9</accession>
<dbReference type="Gene3D" id="1.10.287.850">
    <property type="entry name" value="HP0062-like domain"/>
    <property type="match status" value="1"/>
</dbReference>
<evidence type="ECO:0000313" key="2">
    <source>
        <dbReference type="EMBL" id="MEB3030838.1"/>
    </source>
</evidence>
<dbReference type="InterPro" id="IPR038332">
    <property type="entry name" value="PPE_sf"/>
</dbReference>
<name>A0ABU5XSB9_9MYCO</name>
<dbReference type="RefSeq" id="WP_224971530.1">
    <property type="nucleotide sequence ID" value="NZ_JAYJJU010000003.1"/>
</dbReference>
<sequence length="99" mass="9998">MSFVTAHPEALMSAADNLSGTGFSLASTNTMAQAPTIGVLPPSADEVSAMLAARFATQAQLYHQVSVQAAAIHEMFVANLNGSANTYAAAEATNAIAAG</sequence>
<dbReference type="InterPro" id="IPR000084">
    <property type="entry name" value="PE-PGRS_N"/>
</dbReference>
<protein>
    <submittedName>
        <fullName evidence="2">PE family protein</fullName>
    </submittedName>
</protein>